<evidence type="ECO:0000256" key="1">
    <source>
        <dbReference type="ARBA" id="ARBA00006739"/>
    </source>
</evidence>
<dbReference type="RefSeq" id="WP_145238620.1">
    <property type="nucleotide sequence ID" value="NZ_CP036273.1"/>
</dbReference>
<evidence type="ECO:0000256" key="2">
    <source>
        <dbReference type="ARBA" id="ARBA00022676"/>
    </source>
</evidence>
<keyword evidence="4" id="KW-1133">Transmembrane helix</keyword>
<dbReference type="EC" id="2.4.1.-" evidence="6"/>
<name>A0A517XT69_9BACT</name>
<dbReference type="Pfam" id="PF13641">
    <property type="entry name" value="Glyco_tranf_2_3"/>
    <property type="match status" value="1"/>
</dbReference>
<dbReference type="Gene3D" id="3.90.550.10">
    <property type="entry name" value="Spore Coat Polysaccharide Biosynthesis Protein SpsA, Chain A"/>
    <property type="match status" value="1"/>
</dbReference>
<dbReference type="KEGG" id="uli:ETAA1_26310"/>
<keyword evidence="2 6" id="KW-0328">Glycosyltransferase</keyword>
<dbReference type="SUPFAM" id="SSF53448">
    <property type="entry name" value="Nucleotide-diphospho-sugar transferases"/>
    <property type="match status" value="1"/>
</dbReference>
<evidence type="ECO:0000256" key="3">
    <source>
        <dbReference type="ARBA" id="ARBA00022679"/>
    </source>
</evidence>
<sequence precursor="true">MTGTAVCLGLLAPATAVAATQAALAALGRFPRRRQSPQSAQLPAIVVLIPAHDEEGSLSRALRSVAEQEHPAVRVVVVADNCTDRTADVAAGYGARVVTRSDAARRGKGYAVAAGLHALRDDSFDAVLILDADCTLNRAALAEIATTLASGAGVVQASLRSLNADAGPGGFVAAVGSVVDAAVAAGRERLGFRGRLRGTGMAFCRSALGRVRWATASPVEDAEYERQLRDAGLCVRYCPGAEVSAAAPPRLKDLCRQRRRWAAAGPAESKPLGLVLAAAAVTAALALSQFVGWACALAATLILLYGSAAAEVGLTRRRLGFALAAPVVVGRLACVAVAGWLKPDRGWEPARAG</sequence>
<keyword evidence="4" id="KW-0472">Membrane</keyword>
<keyword evidence="7" id="KW-1185">Reference proteome</keyword>
<dbReference type="GO" id="GO:0016757">
    <property type="term" value="F:glycosyltransferase activity"/>
    <property type="evidence" value="ECO:0007669"/>
    <property type="project" value="UniProtKB-KW"/>
</dbReference>
<dbReference type="InterPro" id="IPR029044">
    <property type="entry name" value="Nucleotide-diphossugar_trans"/>
</dbReference>
<gene>
    <name evidence="6" type="primary">pgaC_2</name>
    <name evidence="6" type="ORF">ETAA1_26310</name>
</gene>
<keyword evidence="4" id="KW-0812">Transmembrane</keyword>
<reference evidence="6 7" key="1">
    <citation type="submission" date="2019-02" db="EMBL/GenBank/DDBJ databases">
        <title>Deep-cultivation of Planctomycetes and their phenomic and genomic characterization uncovers novel biology.</title>
        <authorList>
            <person name="Wiegand S."/>
            <person name="Jogler M."/>
            <person name="Boedeker C."/>
            <person name="Pinto D."/>
            <person name="Vollmers J."/>
            <person name="Rivas-Marin E."/>
            <person name="Kohn T."/>
            <person name="Peeters S.H."/>
            <person name="Heuer A."/>
            <person name="Rast P."/>
            <person name="Oberbeckmann S."/>
            <person name="Bunk B."/>
            <person name="Jeske O."/>
            <person name="Meyerdierks A."/>
            <person name="Storesund J.E."/>
            <person name="Kallscheuer N."/>
            <person name="Luecker S."/>
            <person name="Lage O.M."/>
            <person name="Pohl T."/>
            <person name="Merkel B.J."/>
            <person name="Hornburger P."/>
            <person name="Mueller R.-W."/>
            <person name="Bruemmer F."/>
            <person name="Labrenz M."/>
            <person name="Spormann A.M."/>
            <person name="Op den Camp H."/>
            <person name="Overmann J."/>
            <person name="Amann R."/>
            <person name="Jetten M.S.M."/>
            <person name="Mascher T."/>
            <person name="Medema M.H."/>
            <person name="Devos D.P."/>
            <person name="Kaster A.-K."/>
            <person name="Ovreas L."/>
            <person name="Rohde M."/>
            <person name="Galperin M.Y."/>
            <person name="Jogler C."/>
        </authorList>
    </citation>
    <scope>NUCLEOTIDE SEQUENCE [LARGE SCALE GENOMIC DNA]</scope>
    <source>
        <strain evidence="6 7">ETA_A1</strain>
    </source>
</reference>
<keyword evidence="3 6" id="KW-0808">Transferase</keyword>
<feature type="chain" id="PRO_5022157052" evidence="5">
    <location>
        <begin position="19"/>
        <end position="353"/>
    </location>
</feature>
<comment type="similarity">
    <text evidence="1">Belongs to the glycosyltransferase 2 family.</text>
</comment>
<accession>A0A517XT69</accession>
<evidence type="ECO:0000313" key="6">
    <source>
        <dbReference type="EMBL" id="QDU20674.1"/>
    </source>
</evidence>
<dbReference type="CDD" id="cd06438">
    <property type="entry name" value="EpsO_like"/>
    <property type="match status" value="1"/>
</dbReference>
<dbReference type="PANTHER" id="PTHR43630:SF1">
    <property type="entry name" value="POLY-BETA-1,6-N-ACETYL-D-GLUCOSAMINE SYNTHASE"/>
    <property type="match status" value="1"/>
</dbReference>
<evidence type="ECO:0000256" key="4">
    <source>
        <dbReference type="SAM" id="Phobius"/>
    </source>
</evidence>
<dbReference type="PANTHER" id="PTHR43630">
    <property type="entry name" value="POLY-BETA-1,6-N-ACETYL-D-GLUCOSAMINE SYNTHASE"/>
    <property type="match status" value="1"/>
</dbReference>
<feature type="signal peptide" evidence="5">
    <location>
        <begin position="1"/>
        <end position="18"/>
    </location>
</feature>
<feature type="transmembrane region" description="Helical" evidence="4">
    <location>
        <begin position="319"/>
        <end position="341"/>
    </location>
</feature>
<dbReference type="Proteomes" id="UP000319576">
    <property type="component" value="Chromosome"/>
</dbReference>
<proteinExistence type="inferred from homology"/>
<feature type="transmembrane region" description="Helical" evidence="4">
    <location>
        <begin position="274"/>
        <end position="307"/>
    </location>
</feature>
<keyword evidence="5" id="KW-0732">Signal</keyword>
<evidence type="ECO:0000256" key="5">
    <source>
        <dbReference type="SAM" id="SignalP"/>
    </source>
</evidence>
<organism evidence="6 7">
    <name type="scientific">Urbifossiella limnaea</name>
    <dbReference type="NCBI Taxonomy" id="2528023"/>
    <lineage>
        <taxon>Bacteria</taxon>
        <taxon>Pseudomonadati</taxon>
        <taxon>Planctomycetota</taxon>
        <taxon>Planctomycetia</taxon>
        <taxon>Gemmatales</taxon>
        <taxon>Gemmataceae</taxon>
        <taxon>Urbifossiella</taxon>
    </lineage>
</organism>
<evidence type="ECO:0000313" key="7">
    <source>
        <dbReference type="Proteomes" id="UP000319576"/>
    </source>
</evidence>
<dbReference type="OrthoDB" id="9797391at2"/>
<dbReference type="EMBL" id="CP036273">
    <property type="protein sequence ID" value="QDU20674.1"/>
    <property type="molecule type" value="Genomic_DNA"/>
</dbReference>
<protein>
    <submittedName>
        <fullName evidence="6">Poly-beta-1,6-N-acetyl-D-glucosamine synthase</fullName>
        <ecNumber evidence="6">2.4.1.-</ecNumber>
    </submittedName>
</protein>
<dbReference type="AlphaFoldDB" id="A0A517XT69"/>